<feature type="transmembrane region" description="Helical" evidence="1">
    <location>
        <begin position="25"/>
        <end position="41"/>
    </location>
</feature>
<name>A0A4U6TKS9_SETVI</name>
<dbReference type="Proteomes" id="UP000298652">
    <property type="component" value="Chromosome 7"/>
</dbReference>
<accession>A0A4U6TKS9</accession>
<evidence type="ECO:0000313" key="3">
    <source>
        <dbReference type="Proteomes" id="UP000298652"/>
    </source>
</evidence>
<protein>
    <submittedName>
        <fullName evidence="2">Uncharacterized protein</fullName>
    </submittedName>
</protein>
<organism evidence="2 3">
    <name type="scientific">Setaria viridis</name>
    <name type="common">Green bristlegrass</name>
    <name type="synonym">Setaria italica subsp. viridis</name>
    <dbReference type="NCBI Taxonomy" id="4556"/>
    <lineage>
        <taxon>Eukaryota</taxon>
        <taxon>Viridiplantae</taxon>
        <taxon>Streptophyta</taxon>
        <taxon>Embryophyta</taxon>
        <taxon>Tracheophyta</taxon>
        <taxon>Spermatophyta</taxon>
        <taxon>Magnoliopsida</taxon>
        <taxon>Liliopsida</taxon>
        <taxon>Poales</taxon>
        <taxon>Poaceae</taxon>
        <taxon>PACMAD clade</taxon>
        <taxon>Panicoideae</taxon>
        <taxon>Panicodae</taxon>
        <taxon>Paniceae</taxon>
        <taxon>Cenchrinae</taxon>
        <taxon>Setaria</taxon>
    </lineage>
</organism>
<dbReference type="AlphaFoldDB" id="A0A4U6TKS9"/>
<keyword evidence="3" id="KW-1185">Reference proteome</keyword>
<proteinExistence type="predicted"/>
<dbReference type="EMBL" id="CM016558">
    <property type="protein sequence ID" value="TKW03090.1"/>
    <property type="molecule type" value="Genomic_DNA"/>
</dbReference>
<keyword evidence="1" id="KW-0812">Transmembrane</keyword>
<evidence type="ECO:0000313" key="2">
    <source>
        <dbReference type="EMBL" id="TKW03090.1"/>
    </source>
</evidence>
<reference evidence="2" key="1">
    <citation type="submission" date="2019-03" db="EMBL/GenBank/DDBJ databases">
        <title>WGS assembly of Setaria viridis.</title>
        <authorList>
            <person name="Huang P."/>
            <person name="Jenkins J."/>
            <person name="Grimwood J."/>
            <person name="Barry K."/>
            <person name="Healey A."/>
            <person name="Mamidi S."/>
            <person name="Sreedasyam A."/>
            <person name="Shu S."/>
            <person name="Feldman M."/>
            <person name="Wu J."/>
            <person name="Yu Y."/>
            <person name="Chen C."/>
            <person name="Johnson J."/>
            <person name="Rokhsar D."/>
            <person name="Baxter I."/>
            <person name="Schmutz J."/>
            <person name="Brutnell T."/>
            <person name="Kellogg E."/>
        </authorList>
    </citation>
    <scope>NUCLEOTIDE SEQUENCE [LARGE SCALE GENOMIC DNA]</scope>
</reference>
<evidence type="ECO:0000256" key="1">
    <source>
        <dbReference type="SAM" id="Phobius"/>
    </source>
</evidence>
<dbReference type="Gramene" id="TKW03090">
    <property type="protein sequence ID" value="TKW03090"/>
    <property type="gene ID" value="SEVIR_7G000305v2"/>
</dbReference>
<keyword evidence="1" id="KW-0472">Membrane</keyword>
<sequence>MVTVTAFLLASISKFQSILLKSPDGMLFLLFIVRVLFEISGEEK</sequence>
<gene>
    <name evidence="2" type="ORF">SEVIR_7G000305v2</name>
</gene>
<keyword evidence="1" id="KW-1133">Transmembrane helix</keyword>